<dbReference type="Gene3D" id="3.80.10.10">
    <property type="entry name" value="Ribonuclease Inhibitor"/>
    <property type="match status" value="1"/>
</dbReference>
<evidence type="ECO:0000256" key="3">
    <source>
        <dbReference type="ARBA" id="ARBA00022729"/>
    </source>
</evidence>
<comment type="caution">
    <text evidence="6">The sequence shown here is derived from an EMBL/GenBank/DDBJ whole genome shotgun (WGS) entry which is preliminary data.</text>
</comment>
<dbReference type="Gene3D" id="1.10.560.10">
    <property type="entry name" value="GroEL-like equatorial domain"/>
    <property type="match status" value="1"/>
</dbReference>
<gene>
    <name evidence="6" type="ORF">TEA_023378</name>
</gene>
<feature type="domain" description="Leucine-rich repeat-containing N-terminal plant-type" evidence="5">
    <location>
        <begin position="48"/>
        <end position="87"/>
    </location>
</feature>
<dbReference type="InterPro" id="IPR002194">
    <property type="entry name" value="Chaperonin_TCP-1_CS"/>
</dbReference>
<dbReference type="PROSITE" id="PS00995">
    <property type="entry name" value="TCP1_3"/>
    <property type="match status" value="1"/>
</dbReference>
<keyword evidence="3" id="KW-0732">Signal</keyword>
<dbReference type="GO" id="GO:0016887">
    <property type="term" value="F:ATP hydrolysis activity"/>
    <property type="evidence" value="ECO:0007669"/>
    <property type="project" value="InterPro"/>
</dbReference>
<proteinExistence type="inferred from homology"/>
<dbReference type="PANTHER" id="PTHR47988">
    <property type="entry name" value="SOMATIC EMBRYOGENESIS RECEPTOR KINASE 1"/>
    <property type="match status" value="1"/>
</dbReference>
<dbReference type="GO" id="GO:0006457">
    <property type="term" value="P:protein folding"/>
    <property type="evidence" value="ECO:0007669"/>
    <property type="project" value="InterPro"/>
</dbReference>
<keyword evidence="2" id="KW-0433">Leucine-rich repeat</keyword>
<dbReference type="SUPFAM" id="SSF48592">
    <property type="entry name" value="GroEL equatorial domain-like"/>
    <property type="match status" value="1"/>
</dbReference>
<comment type="similarity">
    <text evidence="1">Belongs to the TCP-1 chaperonin family.</text>
</comment>
<dbReference type="GO" id="GO:0051082">
    <property type="term" value="F:unfolded protein binding"/>
    <property type="evidence" value="ECO:0007669"/>
    <property type="project" value="InterPro"/>
</dbReference>
<name>A0A4V6RYG4_CAMSN</name>
<evidence type="ECO:0000256" key="1">
    <source>
        <dbReference type="ARBA" id="ARBA00008020"/>
    </source>
</evidence>
<accession>A0A4V6RYG4</accession>
<dbReference type="Pfam" id="PF08263">
    <property type="entry name" value="LRRNT_2"/>
    <property type="match status" value="1"/>
</dbReference>
<evidence type="ECO:0000259" key="5">
    <source>
        <dbReference type="Pfam" id="PF08263"/>
    </source>
</evidence>
<evidence type="ECO:0000256" key="2">
    <source>
        <dbReference type="ARBA" id="ARBA00022614"/>
    </source>
</evidence>
<evidence type="ECO:0000256" key="4">
    <source>
        <dbReference type="ARBA" id="ARBA00022737"/>
    </source>
</evidence>
<dbReference type="InterPro" id="IPR013210">
    <property type="entry name" value="LRR_N_plant-typ"/>
</dbReference>
<evidence type="ECO:0000313" key="6">
    <source>
        <dbReference type="EMBL" id="THG11047.1"/>
    </source>
</evidence>
<dbReference type="GO" id="GO:0005524">
    <property type="term" value="F:ATP binding"/>
    <property type="evidence" value="ECO:0007669"/>
    <property type="project" value="InterPro"/>
</dbReference>
<dbReference type="AlphaFoldDB" id="A0A4V6RYG4"/>
<dbReference type="InterPro" id="IPR032675">
    <property type="entry name" value="LRR_dom_sf"/>
</dbReference>
<dbReference type="InterPro" id="IPR027413">
    <property type="entry name" value="GROEL-like_equatorial_sf"/>
</dbReference>
<dbReference type="EMBL" id="SDRB02007504">
    <property type="protein sequence ID" value="THG11047.1"/>
    <property type="molecule type" value="Genomic_DNA"/>
</dbReference>
<organism evidence="6 7">
    <name type="scientific">Camellia sinensis var. sinensis</name>
    <name type="common">China tea</name>
    <dbReference type="NCBI Taxonomy" id="542762"/>
    <lineage>
        <taxon>Eukaryota</taxon>
        <taxon>Viridiplantae</taxon>
        <taxon>Streptophyta</taxon>
        <taxon>Embryophyta</taxon>
        <taxon>Tracheophyta</taxon>
        <taxon>Spermatophyta</taxon>
        <taxon>Magnoliopsida</taxon>
        <taxon>eudicotyledons</taxon>
        <taxon>Gunneridae</taxon>
        <taxon>Pentapetalae</taxon>
        <taxon>asterids</taxon>
        <taxon>Ericales</taxon>
        <taxon>Theaceae</taxon>
        <taxon>Camellia</taxon>
    </lineage>
</organism>
<sequence>MHVELSESQDIVAGDGTTTVVVIAGAEEHSRYNKNFFLSLPHLGLSLSQDGLFLLRVKLGLSDPNGALTDWNDRDATPCNWTGITCDPATGSVSSVDLSNAGLAGPLLPLPDRFLLPLCGL</sequence>
<keyword evidence="4" id="KW-0677">Repeat</keyword>
<reference evidence="6 7" key="1">
    <citation type="journal article" date="2018" name="Proc. Natl. Acad. Sci. U.S.A.">
        <title>Draft genome sequence of Camellia sinensis var. sinensis provides insights into the evolution of the tea genome and tea quality.</title>
        <authorList>
            <person name="Wei C."/>
            <person name="Yang H."/>
            <person name="Wang S."/>
            <person name="Zhao J."/>
            <person name="Liu C."/>
            <person name="Gao L."/>
            <person name="Xia E."/>
            <person name="Lu Y."/>
            <person name="Tai Y."/>
            <person name="She G."/>
            <person name="Sun J."/>
            <person name="Cao H."/>
            <person name="Tong W."/>
            <person name="Gao Q."/>
            <person name="Li Y."/>
            <person name="Deng W."/>
            <person name="Jiang X."/>
            <person name="Wang W."/>
            <person name="Chen Q."/>
            <person name="Zhang S."/>
            <person name="Li H."/>
            <person name="Wu J."/>
            <person name="Wang P."/>
            <person name="Li P."/>
            <person name="Shi C."/>
            <person name="Zheng F."/>
            <person name="Jian J."/>
            <person name="Huang B."/>
            <person name="Shan D."/>
            <person name="Shi M."/>
            <person name="Fang C."/>
            <person name="Yue Y."/>
            <person name="Li F."/>
            <person name="Li D."/>
            <person name="Wei S."/>
            <person name="Han B."/>
            <person name="Jiang C."/>
            <person name="Yin Y."/>
            <person name="Xia T."/>
            <person name="Zhang Z."/>
            <person name="Bennetzen J.L."/>
            <person name="Zhao S."/>
            <person name="Wan X."/>
        </authorList>
    </citation>
    <scope>NUCLEOTIDE SEQUENCE [LARGE SCALE GENOMIC DNA]</scope>
    <source>
        <strain evidence="7">cv. Shuchazao</strain>
        <tissue evidence="6">Leaf</tissue>
    </source>
</reference>
<dbReference type="SUPFAM" id="SSF52058">
    <property type="entry name" value="L domain-like"/>
    <property type="match status" value="1"/>
</dbReference>
<keyword evidence="7" id="KW-1185">Reference proteome</keyword>
<dbReference type="Proteomes" id="UP000306102">
    <property type="component" value="Unassembled WGS sequence"/>
</dbReference>
<dbReference type="SMR" id="A0A4V6RYG4"/>
<protein>
    <recommendedName>
        <fullName evidence="5">Leucine-rich repeat-containing N-terminal plant-type domain-containing protein</fullName>
    </recommendedName>
</protein>
<evidence type="ECO:0000313" key="7">
    <source>
        <dbReference type="Proteomes" id="UP000306102"/>
    </source>
</evidence>